<dbReference type="RefSeq" id="WP_380705793.1">
    <property type="nucleotide sequence ID" value="NZ_JBHSAP010000018.1"/>
</dbReference>
<keyword evidence="2" id="KW-1185">Reference proteome</keyword>
<sequence length="43" mass="4667">MTMLISGGRRGANFAHPGSPYPSMLEALKKWMGSRSERKGSDA</sequence>
<organism evidence="1 2">
    <name type="scientific">Salinithrix halophila</name>
    <dbReference type="NCBI Taxonomy" id="1485204"/>
    <lineage>
        <taxon>Bacteria</taxon>
        <taxon>Bacillati</taxon>
        <taxon>Bacillota</taxon>
        <taxon>Bacilli</taxon>
        <taxon>Bacillales</taxon>
        <taxon>Thermoactinomycetaceae</taxon>
        <taxon>Salinithrix</taxon>
    </lineage>
</organism>
<protein>
    <submittedName>
        <fullName evidence="1">Uncharacterized protein</fullName>
    </submittedName>
</protein>
<dbReference type="EMBL" id="JBHSAP010000018">
    <property type="protein sequence ID" value="MFC4077959.1"/>
    <property type="molecule type" value="Genomic_DNA"/>
</dbReference>
<name>A0ABV8JH75_9BACL</name>
<gene>
    <name evidence="1" type="ORF">ACFOUO_14245</name>
</gene>
<evidence type="ECO:0000313" key="2">
    <source>
        <dbReference type="Proteomes" id="UP001595843"/>
    </source>
</evidence>
<reference evidence="2" key="1">
    <citation type="journal article" date="2019" name="Int. J. Syst. Evol. Microbiol.">
        <title>The Global Catalogue of Microorganisms (GCM) 10K type strain sequencing project: providing services to taxonomists for standard genome sequencing and annotation.</title>
        <authorList>
            <consortium name="The Broad Institute Genomics Platform"/>
            <consortium name="The Broad Institute Genome Sequencing Center for Infectious Disease"/>
            <person name="Wu L."/>
            <person name="Ma J."/>
        </authorList>
    </citation>
    <scope>NUCLEOTIDE SEQUENCE [LARGE SCALE GENOMIC DNA]</scope>
    <source>
        <strain evidence="2">IBRC-M 10813</strain>
    </source>
</reference>
<comment type="caution">
    <text evidence="1">The sequence shown here is derived from an EMBL/GenBank/DDBJ whole genome shotgun (WGS) entry which is preliminary data.</text>
</comment>
<evidence type="ECO:0000313" key="1">
    <source>
        <dbReference type="EMBL" id="MFC4077959.1"/>
    </source>
</evidence>
<proteinExistence type="predicted"/>
<accession>A0ABV8JH75</accession>
<dbReference type="Proteomes" id="UP001595843">
    <property type="component" value="Unassembled WGS sequence"/>
</dbReference>